<evidence type="ECO:0000256" key="1">
    <source>
        <dbReference type="ARBA" id="ARBA00022679"/>
    </source>
</evidence>
<feature type="transmembrane region" description="Helical" evidence="3">
    <location>
        <begin position="88"/>
        <end position="105"/>
    </location>
</feature>
<feature type="transmembrane region" description="Helical" evidence="3">
    <location>
        <begin position="111"/>
        <end position="133"/>
    </location>
</feature>
<evidence type="ECO:0000313" key="5">
    <source>
        <dbReference type="Proteomes" id="UP001407405"/>
    </source>
</evidence>
<feature type="transmembrane region" description="Helical" evidence="3">
    <location>
        <begin position="21"/>
        <end position="44"/>
    </location>
</feature>
<dbReference type="EC" id="2.7.8.-" evidence="4"/>
<proteinExistence type="inferred from homology"/>
<keyword evidence="3" id="KW-0812">Transmembrane</keyword>
<feature type="transmembrane region" description="Helical" evidence="3">
    <location>
        <begin position="50"/>
        <end position="67"/>
    </location>
</feature>
<dbReference type="InterPro" id="IPR043130">
    <property type="entry name" value="CDP-OH_PTrfase_TM_dom"/>
</dbReference>
<dbReference type="Pfam" id="PF01066">
    <property type="entry name" value="CDP-OH_P_transf"/>
    <property type="match status" value="1"/>
</dbReference>
<evidence type="ECO:0000256" key="3">
    <source>
        <dbReference type="SAM" id="Phobius"/>
    </source>
</evidence>
<dbReference type="InterPro" id="IPR048254">
    <property type="entry name" value="CDP_ALCOHOL_P_TRANSF_CS"/>
</dbReference>
<comment type="similarity">
    <text evidence="2">Belongs to the CDP-alcohol phosphatidyltransferase class-I family.</text>
</comment>
<accession>A0ABU9VUA3</accession>
<sequence length="202" mass="22488">MIDTRLRHRVQPLFDRTGKNLHQAGFTPVQITLAAFIAGLAAGFFVSRQWMVMALGLLWLSGIMDVLDGTVARLSGRVSATGALMDLILDRMVEAAVILGFYAIAPEHALAHLLFFVGVIFNFSTFLAAGALFPNKGEKSMHYDPGILERTETFLLFTAMILWPAGRFGLLMAFNALMFATGIRRFYRLIRHEENSSKFDKA</sequence>
<reference evidence="4 5" key="1">
    <citation type="submission" date="2024-04" db="EMBL/GenBank/DDBJ databases">
        <title>Genome sequencing and metabolic network reconstruction of aminoacids and betaine degradation by Anoxynatronum sibiricum.</title>
        <authorList>
            <person name="Detkova E.N."/>
            <person name="Boltjanskaja Y.V."/>
            <person name="Mardanov A.V."/>
            <person name="Kevbrin V."/>
        </authorList>
    </citation>
    <scope>NUCLEOTIDE SEQUENCE [LARGE SCALE GENOMIC DNA]</scope>
    <source>
        <strain evidence="4 5">Z-7981</strain>
    </source>
</reference>
<dbReference type="Proteomes" id="UP001407405">
    <property type="component" value="Unassembled WGS sequence"/>
</dbReference>
<keyword evidence="1 2" id="KW-0808">Transferase</keyword>
<comment type="caution">
    <text evidence="4">The sequence shown here is derived from an EMBL/GenBank/DDBJ whole genome shotgun (WGS) entry which is preliminary data.</text>
</comment>
<evidence type="ECO:0000313" key="4">
    <source>
        <dbReference type="EMBL" id="MEN1760435.1"/>
    </source>
</evidence>
<keyword evidence="3" id="KW-1133">Transmembrane helix</keyword>
<dbReference type="PROSITE" id="PS00379">
    <property type="entry name" value="CDP_ALCOHOL_P_TRANSF"/>
    <property type="match status" value="1"/>
</dbReference>
<protein>
    <submittedName>
        <fullName evidence="4">CDP-alcohol phosphatidyltransferase family protein</fullName>
        <ecNumber evidence="4">2.7.8.-</ecNumber>
    </submittedName>
</protein>
<feature type="transmembrane region" description="Helical" evidence="3">
    <location>
        <begin position="154"/>
        <end position="179"/>
    </location>
</feature>
<evidence type="ECO:0000256" key="2">
    <source>
        <dbReference type="RuleBase" id="RU003750"/>
    </source>
</evidence>
<dbReference type="EMBL" id="JBCITM010000007">
    <property type="protein sequence ID" value="MEN1760435.1"/>
    <property type="molecule type" value="Genomic_DNA"/>
</dbReference>
<keyword evidence="3" id="KW-0472">Membrane</keyword>
<name>A0ABU9VUA3_9CLOT</name>
<dbReference type="RefSeq" id="WP_343185762.1">
    <property type="nucleotide sequence ID" value="NZ_JBCITM010000007.1"/>
</dbReference>
<dbReference type="InterPro" id="IPR000462">
    <property type="entry name" value="CDP-OH_P_trans"/>
</dbReference>
<gene>
    <name evidence="4" type="ORF">AAIG11_08125</name>
</gene>
<dbReference type="GO" id="GO:0016740">
    <property type="term" value="F:transferase activity"/>
    <property type="evidence" value="ECO:0007669"/>
    <property type="project" value="UniProtKB-KW"/>
</dbReference>
<organism evidence="4 5">
    <name type="scientific">Anoxynatronum sibiricum</name>
    <dbReference type="NCBI Taxonomy" id="210623"/>
    <lineage>
        <taxon>Bacteria</taxon>
        <taxon>Bacillati</taxon>
        <taxon>Bacillota</taxon>
        <taxon>Clostridia</taxon>
        <taxon>Eubacteriales</taxon>
        <taxon>Clostridiaceae</taxon>
        <taxon>Anoxynatronum</taxon>
    </lineage>
</organism>
<keyword evidence="5" id="KW-1185">Reference proteome</keyword>
<dbReference type="Gene3D" id="1.20.120.1760">
    <property type="match status" value="1"/>
</dbReference>